<dbReference type="Proteomes" id="UP000594800">
    <property type="component" value="Chromosome"/>
</dbReference>
<sequence>MSDEGKERSVEDVLAAIRARVAAEGASLEREAPDEEPLVLTATMQVEDADEVAPLVLDRPVVDEAPAEEPLRLDTPVADEAPLRLDTPVEEESKRSSPEGYALFAWERGPESETASEDEAPEPEEPSEPSLPAGSESPIALDSSVAANVEEEAVPDAPYAEVPEPEAEPAEVTALHPAADDETTTDEPASEDDEPAASNDTAEEDTTPPAEYDVWSARPAEGESVFTPATEPSAAVAAAATVASAAALPDRETIRGMVREAMGEQGHASSNEPDLRALVREILIEELQGEMGAQFSRGVRKAVRKDIIRAFKERGLN</sequence>
<evidence type="ECO:0000313" key="3">
    <source>
        <dbReference type="Proteomes" id="UP000594800"/>
    </source>
</evidence>
<proteinExistence type="predicted"/>
<name>A0A7S9LRP9_9RHOB</name>
<reference evidence="2 3" key="1">
    <citation type="submission" date="2020-11" db="EMBL/GenBank/DDBJ databases">
        <title>Description of Pontivivens ytuae sp. nov. isolated from deep sea sediment of Mariana Trench.</title>
        <authorList>
            <person name="Wang Z."/>
            <person name="Sun Q.-L."/>
            <person name="Xu X.-D."/>
            <person name="Tang Y.-Z."/>
            <person name="Zhang J."/>
        </authorList>
    </citation>
    <scope>NUCLEOTIDE SEQUENCE [LARGE SCALE GENOMIC DNA]</scope>
    <source>
        <strain evidence="2 3">MT2928</strain>
    </source>
</reference>
<evidence type="ECO:0000256" key="1">
    <source>
        <dbReference type="SAM" id="MobiDB-lite"/>
    </source>
</evidence>
<dbReference type="AlphaFoldDB" id="A0A7S9LRP9"/>
<feature type="compositionally biased region" description="Low complexity" evidence="1">
    <location>
        <begin position="128"/>
        <end position="138"/>
    </location>
</feature>
<feature type="region of interest" description="Disordered" evidence="1">
    <location>
        <begin position="59"/>
        <end position="225"/>
    </location>
</feature>
<feature type="compositionally biased region" description="Acidic residues" evidence="1">
    <location>
        <begin position="180"/>
        <end position="206"/>
    </location>
</feature>
<keyword evidence="3" id="KW-1185">Reference proteome</keyword>
<protein>
    <submittedName>
        <fullName evidence="2">Uncharacterized protein</fullName>
    </submittedName>
</protein>
<dbReference type="KEGG" id="poz:I0K15_20235"/>
<organism evidence="2 3">
    <name type="scientific">Pontivivens ytuae</name>
    <dbReference type="NCBI Taxonomy" id="2789856"/>
    <lineage>
        <taxon>Bacteria</taxon>
        <taxon>Pseudomonadati</taxon>
        <taxon>Pseudomonadota</taxon>
        <taxon>Alphaproteobacteria</taxon>
        <taxon>Rhodobacterales</taxon>
        <taxon>Paracoccaceae</taxon>
        <taxon>Pontivivens</taxon>
    </lineage>
</organism>
<dbReference type="EMBL" id="CP064942">
    <property type="protein sequence ID" value="QPH54069.1"/>
    <property type="molecule type" value="Genomic_DNA"/>
</dbReference>
<accession>A0A7S9LRP9</accession>
<evidence type="ECO:0000313" key="2">
    <source>
        <dbReference type="EMBL" id="QPH54069.1"/>
    </source>
</evidence>
<gene>
    <name evidence="2" type="ORF">I0K15_20235</name>
</gene>
<feature type="compositionally biased region" description="Acidic residues" evidence="1">
    <location>
        <begin position="114"/>
        <end position="127"/>
    </location>
</feature>
<dbReference type="RefSeq" id="WP_196103278.1">
    <property type="nucleotide sequence ID" value="NZ_CP064942.1"/>
</dbReference>